<protein>
    <submittedName>
        <fullName evidence="1">Uncharacterized protein</fullName>
    </submittedName>
</protein>
<name>A0A382XVE6_9ZZZZ</name>
<proteinExistence type="predicted"/>
<evidence type="ECO:0000313" key="1">
    <source>
        <dbReference type="EMBL" id="SVD75016.1"/>
    </source>
</evidence>
<sequence>MDLVYGHLAGALQVASLSAAEGFADHYERLETIISCNTWNEVRQALGPENFEEEFGDYLAECWFDENPDEETERPGSWLPSWDPRDYTSGDWLLEVARIDDPAKCDVPVAILDVGFHSSGPLSGDFVRWTYGLGDTTTDRLGEIRTVVAANGWNLTERQDLFDRMQQTYH</sequence>
<gene>
    <name evidence="1" type="ORF">METZ01_LOCUS427870</name>
</gene>
<dbReference type="EMBL" id="UINC01170795">
    <property type="protein sequence ID" value="SVD75016.1"/>
    <property type="molecule type" value="Genomic_DNA"/>
</dbReference>
<accession>A0A382XVE6</accession>
<reference evidence="1" key="1">
    <citation type="submission" date="2018-05" db="EMBL/GenBank/DDBJ databases">
        <authorList>
            <person name="Lanie J.A."/>
            <person name="Ng W.-L."/>
            <person name="Kazmierczak K.M."/>
            <person name="Andrzejewski T.M."/>
            <person name="Davidsen T.M."/>
            <person name="Wayne K.J."/>
            <person name="Tettelin H."/>
            <person name="Glass J.I."/>
            <person name="Rusch D."/>
            <person name="Podicherti R."/>
            <person name="Tsui H.-C.T."/>
            <person name="Winkler M.E."/>
        </authorList>
    </citation>
    <scope>NUCLEOTIDE SEQUENCE</scope>
</reference>
<organism evidence="1">
    <name type="scientific">marine metagenome</name>
    <dbReference type="NCBI Taxonomy" id="408172"/>
    <lineage>
        <taxon>unclassified sequences</taxon>
        <taxon>metagenomes</taxon>
        <taxon>ecological metagenomes</taxon>
    </lineage>
</organism>
<dbReference type="AlphaFoldDB" id="A0A382XVE6"/>